<keyword evidence="7" id="KW-0472">Membrane</keyword>
<keyword evidence="7" id="KW-0812">Transmembrane</keyword>
<dbReference type="PANTHER" id="PTHR13563">
    <property type="entry name" value="TRNA (GUANINE-9-) METHYLTRANSFERASE"/>
    <property type="match status" value="1"/>
</dbReference>
<feature type="compositionally biased region" description="Basic residues" evidence="6">
    <location>
        <begin position="74"/>
        <end position="83"/>
    </location>
</feature>
<keyword evidence="10" id="KW-1185">Reference proteome</keyword>
<evidence type="ECO:0000256" key="3">
    <source>
        <dbReference type="ARBA" id="ARBA00022679"/>
    </source>
</evidence>
<dbReference type="EMBL" id="NJHN03000065">
    <property type="protein sequence ID" value="KAH9418245.1"/>
    <property type="molecule type" value="Genomic_DNA"/>
</dbReference>
<sequence>METKSLIVFFFRTLSFDAVNGSIIWRTFRNSCTFVNFVKFFIHFQWNQMNLIQMMLFSIDSSNDGHPESNSQLSKRKQRRLKREQRWAETRAERRREEKKRRRERRQQNKLNGTVSKKPRLQTVSMSNSNCKTIIVIDCDYESFMNENELRKLCKQLMYCYAINRRSSAPAQLWITSMRGKLLELMERLHHSYHNWDCKITDKHWTEVLFSNNIVDYKSNPKIIYLTGDAKATIPDCQQIKESNDYVFIIGGLIDHNRHKCLCLKRAREEFQMNYGQLPIGEHIQMNQRRILSIPHVYEIINNEIFFFKNKLAMKPKSLAGENFTIGFRNDLPYNWMVWNSTINSFQIQSGIESQLIKDLATFFNFSYHLANSKDSSHDSLLSKVEKKEFDIGLGGFAMTYKRQQSIDFLYPYVFGEYTFMMARNKEQFDYKNIIRPFELDINTIQKNPKKLSNLAWISFNLLFRQPYHHLGSITISSKIFIILWAMCIVIIINYYCCFLLSTLTIRTSEQIQTVKQMTDAISAGKVLPIGVNSSVAQQAFYSPTKLQEFKTIRENYQPCKARKMCMELLMKQIKKSSTKRSFFGKNGEKQIAVIGSRDLIRFDQLMNGPDLLYIPPRKPESSYFTYLIAIPVRNSFPYKQHFNRIIGILQDAGILNHYRSNIEMDTDWNRLGINMTKVRRIILEKDSYKKDDNIIFDFKLEHFKYHKLQL</sequence>
<feature type="domain" description="SAM-dependent MTase TRM10-type" evidence="8">
    <location>
        <begin position="117"/>
        <end position="326"/>
    </location>
</feature>
<evidence type="ECO:0000256" key="2">
    <source>
        <dbReference type="ARBA" id="ARBA00022603"/>
    </source>
</evidence>
<dbReference type="SUPFAM" id="SSF53850">
    <property type="entry name" value="Periplasmic binding protein-like II"/>
    <property type="match status" value="1"/>
</dbReference>
<feature type="transmembrane region" description="Helical" evidence="7">
    <location>
        <begin position="480"/>
        <end position="501"/>
    </location>
</feature>
<dbReference type="InterPro" id="IPR007356">
    <property type="entry name" value="tRNA_m1G_MeTrfase_euk"/>
</dbReference>
<gene>
    <name evidence="9" type="primary">TRMT10A</name>
    <name evidence="9" type="ORF">DERP_010799</name>
</gene>
<dbReference type="Pfam" id="PF00497">
    <property type="entry name" value="SBP_bac_3"/>
    <property type="match status" value="1"/>
</dbReference>
<feature type="region of interest" description="Disordered" evidence="6">
    <location>
        <begin position="67"/>
        <end position="119"/>
    </location>
</feature>
<evidence type="ECO:0000256" key="4">
    <source>
        <dbReference type="ARBA" id="ARBA00022691"/>
    </source>
</evidence>
<organism evidence="9 10">
    <name type="scientific">Dermatophagoides pteronyssinus</name>
    <name type="common">European house dust mite</name>
    <dbReference type="NCBI Taxonomy" id="6956"/>
    <lineage>
        <taxon>Eukaryota</taxon>
        <taxon>Metazoa</taxon>
        <taxon>Ecdysozoa</taxon>
        <taxon>Arthropoda</taxon>
        <taxon>Chelicerata</taxon>
        <taxon>Arachnida</taxon>
        <taxon>Acari</taxon>
        <taxon>Acariformes</taxon>
        <taxon>Sarcoptiformes</taxon>
        <taxon>Astigmata</taxon>
        <taxon>Psoroptidia</taxon>
        <taxon>Analgoidea</taxon>
        <taxon>Pyroglyphidae</taxon>
        <taxon>Dermatophagoidinae</taxon>
        <taxon>Dermatophagoides</taxon>
    </lineage>
</organism>
<name>A0ABQ8J773_DERPT</name>
<evidence type="ECO:0000256" key="7">
    <source>
        <dbReference type="SAM" id="Phobius"/>
    </source>
</evidence>
<dbReference type="PANTHER" id="PTHR13563:SF13">
    <property type="entry name" value="TRNA METHYLTRANSFERASE 10 HOMOLOG A"/>
    <property type="match status" value="1"/>
</dbReference>
<dbReference type="InterPro" id="IPR028564">
    <property type="entry name" value="MT_TRM10-typ"/>
</dbReference>
<keyword evidence="2 9" id="KW-0489">Methyltransferase</keyword>
<evidence type="ECO:0000256" key="5">
    <source>
        <dbReference type="ARBA" id="ARBA00048434"/>
    </source>
</evidence>
<keyword evidence="7" id="KW-1133">Transmembrane helix</keyword>
<dbReference type="Proteomes" id="UP000887458">
    <property type="component" value="Unassembled WGS sequence"/>
</dbReference>
<feature type="compositionally biased region" description="Basic and acidic residues" evidence="6">
    <location>
        <begin position="84"/>
        <end position="96"/>
    </location>
</feature>
<reference evidence="9 10" key="1">
    <citation type="journal article" date="2018" name="J. Allergy Clin. Immunol.">
        <title>High-quality assembly of Dermatophagoides pteronyssinus genome and transcriptome reveals a wide range of novel allergens.</title>
        <authorList>
            <person name="Liu X.Y."/>
            <person name="Yang K.Y."/>
            <person name="Wang M.Q."/>
            <person name="Kwok J.S."/>
            <person name="Zeng X."/>
            <person name="Yang Z."/>
            <person name="Xiao X.J."/>
            <person name="Lau C.P."/>
            <person name="Li Y."/>
            <person name="Huang Z.M."/>
            <person name="Ba J.G."/>
            <person name="Yim A.K."/>
            <person name="Ouyang C.Y."/>
            <person name="Ngai S.M."/>
            <person name="Chan T.F."/>
            <person name="Leung E.L."/>
            <person name="Liu L."/>
            <person name="Liu Z.G."/>
            <person name="Tsui S.K."/>
        </authorList>
    </citation>
    <scope>NUCLEOTIDE SEQUENCE [LARGE SCALE GENOMIC DNA]</scope>
    <source>
        <strain evidence="9">Derp</strain>
    </source>
</reference>
<evidence type="ECO:0000259" key="8">
    <source>
        <dbReference type="PROSITE" id="PS51675"/>
    </source>
</evidence>
<dbReference type="InterPro" id="IPR001638">
    <property type="entry name" value="Solute-binding_3/MltF_N"/>
</dbReference>
<dbReference type="GO" id="GO:0032259">
    <property type="term" value="P:methylation"/>
    <property type="evidence" value="ECO:0007669"/>
    <property type="project" value="UniProtKB-KW"/>
</dbReference>
<keyword evidence="3" id="KW-0808">Transferase</keyword>
<dbReference type="Gene3D" id="3.40.190.10">
    <property type="entry name" value="Periplasmic binding protein-like II"/>
    <property type="match status" value="1"/>
</dbReference>
<evidence type="ECO:0000313" key="10">
    <source>
        <dbReference type="Proteomes" id="UP000887458"/>
    </source>
</evidence>
<dbReference type="PROSITE" id="PS51675">
    <property type="entry name" value="SAM_MT_TRM10"/>
    <property type="match status" value="1"/>
</dbReference>
<comment type="catalytic activity">
    <reaction evidence="5">
        <text>guanosine(9) in tRNA + S-adenosyl-L-methionine = N(1)-methylguanosine(9) in tRNA + S-adenosyl-L-homocysteine + H(+)</text>
        <dbReference type="Rhea" id="RHEA:43156"/>
        <dbReference type="Rhea" id="RHEA-COMP:10367"/>
        <dbReference type="Rhea" id="RHEA-COMP:10368"/>
        <dbReference type="ChEBI" id="CHEBI:15378"/>
        <dbReference type="ChEBI" id="CHEBI:57856"/>
        <dbReference type="ChEBI" id="CHEBI:59789"/>
        <dbReference type="ChEBI" id="CHEBI:73542"/>
        <dbReference type="ChEBI" id="CHEBI:74269"/>
        <dbReference type="EC" id="2.1.1.221"/>
    </reaction>
</comment>
<reference evidence="9 10" key="2">
    <citation type="journal article" date="2022" name="Mol. Biol. Evol.">
        <title>Comparative Genomics Reveals Insights into the Divergent Evolution of Astigmatic Mites and Household Pest Adaptations.</title>
        <authorList>
            <person name="Xiong Q."/>
            <person name="Wan A.T."/>
            <person name="Liu X."/>
            <person name="Fung C.S."/>
            <person name="Xiao X."/>
            <person name="Malainual N."/>
            <person name="Hou J."/>
            <person name="Wang L."/>
            <person name="Wang M."/>
            <person name="Yang K.Y."/>
            <person name="Cui Y."/>
            <person name="Leung E.L."/>
            <person name="Nong W."/>
            <person name="Shin S.K."/>
            <person name="Au S.W."/>
            <person name="Jeong K.Y."/>
            <person name="Chew F.T."/>
            <person name="Hui J.H."/>
            <person name="Leung T.F."/>
            <person name="Tungtrongchitr A."/>
            <person name="Zhong N."/>
            <person name="Liu Z."/>
            <person name="Tsui S.K."/>
        </authorList>
    </citation>
    <scope>NUCLEOTIDE SEQUENCE [LARGE SCALE GENOMIC DNA]</scope>
    <source>
        <strain evidence="9">Derp</strain>
    </source>
</reference>
<comment type="caution">
    <text evidence="9">The sequence shown here is derived from an EMBL/GenBank/DDBJ whole genome shotgun (WGS) entry which is preliminary data.</text>
</comment>
<dbReference type="EC" id="2.1.1.221" evidence="1"/>
<dbReference type="Gene3D" id="3.40.1280.30">
    <property type="match status" value="1"/>
</dbReference>
<accession>A0ABQ8J773</accession>
<evidence type="ECO:0000256" key="6">
    <source>
        <dbReference type="SAM" id="MobiDB-lite"/>
    </source>
</evidence>
<keyword evidence="4" id="KW-0949">S-adenosyl-L-methionine</keyword>
<proteinExistence type="predicted"/>
<evidence type="ECO:0000256" key="1">
    <source>
        <dbReference type="ARBA" id="ARBA00012797"/>
    </source>
</evidence>
<dbReference type="InterPro" id="IPR038459">
    <property type="entry name" value="MT_TRM10-typ_sf"/>
</dbReference>
<protein>
    <recommendedName>
        <fullName evidence="1">tRNA (guanine(9)-N(1))-methyltransferase</fullName>
        <ecNumber evidence="1">2.1.1.221</ecNumber>
    </recommendedName>
</protein>
<evidence type="ECO:0000313" key="9">
    <source>
        <dbReference type="EMBL" id="KAH9418245.1"/>
    </source>
</evidence>
<dbReference type="GO" id="GO:0008168">
    <property type="term" value="F:methyltransferase activity"/>
    <property type="evidence" value="ECO:0007669"/>
    <property type="project" value="UniProtKB-KW"/>
</dbReference>